<evidence type="ECO:0000256" key="1">
    <source>
        <dbReference type="SAM" id="MobiDB-lite"/>
    </source>
</evidence>
<evidence type="ECO:0000313" key="3">
    <source>
        <dbReference type="Proteomes" id="UP000515158"/>
    </source>
</evidence>
<dbReference type="SUPFAM" id="SSF81383">
    <property type="entry name" value="F-box domain"/>
    <property type="match status" value="1"/>
</dbReference>
<gene>
    <name evidence="4" type="primary">LOC117640350</name>
</gene>
<name>A0A6P8Y7T7_THRPL</name>
<organism evidence="4">
    <name type="scientific">Thrips palmi</name>
    <name type="common">Melon thrips</name>
    <dbReference type="NCBI Taxonomy" id="161013"/>
    <lineage>
        <taxon>Eukaryota</taxon>
        <taxon>Metazoa</taxon>
        <taxon>Ecdysozoa</taxon>
        <taxon>Arthropoda</taxon>
        <taxon>Hexapoda</taxon>
        <taxon>Insecta</taxon>
        <taxon>Pterygota</taxon>
        <taxon>Neoptera</taxon>
        <taxon>Paraneoptera</taxon>
        <taxon>Thysanoptera</taxon>
        <taxon>Terebrantia</taxon>
        <taxon>Thripoidea</taxon>
        <taxon>Thripidae</taxon>
        <taxon>Thrips</taxon>
    </lineage>
</organism>
<accession>A0A6P8Y7T7</accession>
<sequence>MENNCSFVQATQAMSPRGPQPLPLPPPPVYLKPWRPRVPVTRPLQYLKVDALKSQVNASLDARVAPFVAQTSAPTVERSKAQVANASVLSAMKDALRQVMADVVQNAMPLVEQVIDQASVEAGKYLAEDDAKLTAEQSLSFVETSFRPKVMSVLDAAVASPKTNQLVQSSIEKAVEDALTDTQSEVVSTLSHWALHRTVETMLLTEVFPAMTRTVLDTFIQRAQKLVRVGGLVPAGTTDSRTVTRVTALEVAAETMQRCLRLGPPPVPVPVPVVPPPTPSTPLSSLAALPALPAASSPAPLLPSTVPQQAKKIAIPIRAPPPPFPFTRSRPGVLRPQCRPKPQLDALPDDVLLEVLRCVEPTEILQCALVNRRWFRLSRSDALWRRKEIRYDPSSRAAFAAVLRCAPALRMVDCEAMTATAGCGEHASSSSPGSMSDHDLLRLLHSPCRINGLRLPAALASAPSLVVSVLEKHKDTLAQLHLVSKPGQGDPCDLSALLHAVDHLPHLWKLTLAGPFNLEYTFGPRMMGAPRRKLLSLDLSQYSSTSPHTACSLIDAYSVTLCSVALPPSAGAKELGCLKACLKLSSLTAAADVLSQLSVLPPVSSLTVTAPRRSPLVGFGFGCLPEKAAAAGKLLHLTLDGVPVACDIPVVVRQAIGSVSILTLRRVDMEGHVRFVGQMPSLEHIVFDGVEDLSDKHLRQLAESKPHLRSLYVLRSLRCSEDVCWAPVARYMEAAWPRADIHLDLQCSCKTQ</sequence>
<dbReference type="Gene3D" id="3.80.10.10">
    <property type="entry name" value="Ribonuclease Inhibitor"/>
    <property type="match status" value="1"/>
</dbReference>
<reference evidence="4" key="1">
    <citation type="submission" date="2025-08" db="UniProtKB">
        <authorList>
            <consortium name="RefSeq"/>
        </authorList>
    </citation>
    <scope>IDENTIFICATION</scope>
    <source>
        <tissue evidence="4">Total insect</tissue>
    </source>
</reference>
<dbReference type="RefSeq" id="XP_034232695.1">
    <property type="nucleotide sequence ID" value="XM_034376804.1"/>
</dbReference>
<proteinExistence type="predicted"/>
<feature type="compositionally biased region" description="Polar residues" evidence="1">
    <location>
        <begin position="1"/>
        <end position="14"/>
    </location>
</feature>
<dbReference type="SUPFAM" id="SSF52047">
    <property type="entry name" value="RNI-like"/>
    <property type="match status" value="1"/>
</dbReference>
<dbReference type="InParanoid" id="A0A6P8Y7T7"/>
<dbReference type="Gene3D" id="1.20.1280.50">
    <property type="match status" value="1"/>
</dbReference>
<dbReference type="Proteomes" id="UP000515158">
    <property type="component" value="Unplaced"/>
</dbReference>
<dbReference type="SMART" id="SM00256">
    <property type="entry name" value="FBOX"/>
    <property type="match status" value="1"/>
</dbReference>
<dbReference type="KEGG" id="tpal:117640350"/>
<dbReference type="Pfam" id="PF12937">
    <property type="entry name" value="F-box-like"/>
    <property type="match status" value="1"/>
</dbReference>
<dbReference type="InterPro" id="IPR032675">
    <property type="entry name" value="LRR_dom_sf"/>
</dbReference>
<feature type="domain" description="F-box" evidence="2">
    <location>
        <begin position="341"/>
        <end position="387"/>
    </location>
</feature>
<keyword evidence="3" id="KW-1185">Reference proteome</keyword>
<dbReference type="InterPro" id="IPR001810">
    <property type="entry name" value="F-box_dom"/>
</dbReference>
<dbReference type="GeneID" id="117640350"/>
<feature type="region of interest" description="Disordered" evidence="1">
    <location>
        <begin position="1"/>
        <end position="24"/>
    </location>
</feature>
<dbReference type="AlphaFoldDB" id="A0A6P8Y7T7"/>
<dbReference type="PROSITE" id="PS50181">
    <property type="entry name" value="FBOX"/>
    <property type="match status" value="1"/>
</dbReference>
<evidence type="ECO:0000313" key="4">
    <source>
        <dbReference type="RefSeq" id="XP_034232695.1"/>
    </source>
</evidence>
<protein>
    <submittedName>
        <fullName evidence="4">Uncharacterized protein LOC117640350 isoform X1</fullName>
    </submittedName>
</protein>
<dbReference type="OrthoDB" id="10257471at2759"/>
<dbReference type="InterPro" id="IPR036047">
    <property type="entry name" value="F-box-like_dom_sf"/>
</dbReference>
<evidence type="ECO:0000259" key="2">
    <source>
        <dbReference type="PROSITE" id="PS50181"/>
    </source>
</evidence>